<feature type="domain" description="Copper resistance protein D" evidence="2">
    <location>
        <begin position="45"/>
        <end position="142"/>
    </location>
</feature>
<dbReference type="Pfam" id="PF05425">
    <property type="entry name" value="CopD"/>
    <property type="match status" value="1"/>
</dbReference>
<feature type="transmembrane region" description="Helical" evidence="1">
    <location>
        <begin position="46"/>
        <end position="69"/>
    </location>
</feature>
<evidence type="ECO:0000313" key="3">
    <source>
        <dbReference type="EMBL" id="RCX33066.1"/>
    </source>
</evidence>
<accession>A0A369CK55</accession>
<proteinExistence type="predicted"/>
<evidence type="ECO:0000313" key="4">
    <source>
        <dbReference type="Proteomes" id="UP000252707"/>
    </source>
</evidence>
<dbReference type="EMBL" id="QPJY01000001">
    <property type="protein sequence ID" value="RCX33066.1"/>
    <property type="molecule type" value="Genomic_DNA"/>
</dbReference>
<reference evidence="3 4" key="1">
    <citation type="submission" date="2018-07" db="EMBL/GenBank/DDBJ databases">
        <title>Genomic Encyclopedia of Type Strains, Phase IV (KMG-IV): sequencing the most valuable type-strain genomes for metagenomic binning, comparative biology and taxonomic classification.</title>
        <authorList>
            <person name="Goeker M."/>
        </authorList>
    </citation>
    <scope>NUCLEOTIDE SEQUENCE [LARGE SCALE GENOMIC DNA]</scope>
    <source>
        <strain evidence="3 4">DSM 26407</strain>
    </source>
</reference>
<comment type="caution">
    <text evidence="3">The sequence shown here is derived from an EMBL/GenBank/DDBJ whole genome shotgun (WGS) entry which is preliminary data.</text>
</comment>
<feature type="transmembrane region" description="Helical" evidence="1">
    <location>
        <begin position="128"/>
        <end position="149"/>
    </location>
</feature>
<organism evidence="3 4">
    <name type="scientific">Thioalbus denitrificans</name>
    <dbReference type="NCBI Taxonomy" id="547122"/>
    <lineage>
        <taxon>Bacteria</taxon>
        <taxon>Pseudomonadati</taxon>
        <taxon>Pseudomonadota</taxon>
        <taxon>Gammaproteobacteria</taxon>
        <taxon>Chromatiales</taxon>
        <taxon>Ectothiorhodospiraceae</taxon>
        <taxon>Thioalbus</taxon>
    </lineage>
</organism>
<evidence type="ECO:0000256" key="1">
    <source>
        <dbReference type="SAM" id="Phobius"/>
    </source>
</evidence>
<feature type="transmembrane region" description="Helical" evidence="1">
    <location>
        <begin position="81"/>
        <end position="100"/>
    </location>
</feature>
<keyword evidence="1" id="KW-0812">Transmembrane</keyword>
<dbReference type="Proteomes" id="UP000252707">
    <property type="component" value="Unassembled WGS sequence"/>
</dbReference>
<dbReference type="GO" id="GO:0016020">
    <property type="term" value="C:membrane"/>
    <property type="evidence" value="ECO:0007669"/>
    <property type="project" value="InterPro"/>
</dbReference>
<feature type="transmembrane region" description="Helical" evidence="1">
    <location>
        <begin position="6"/>
        <end position="26"/>
    </location>
</feature>
<keyword evidence="4" id="KW-1185">Reference proteome</keyword>
<keyword evidence="1" id="KW-0472">Membrane</keyword>
<dbReference type="AlphaFoldDB" id="A0A369CK55"/>
<dbReference type="InterPro" id="IPR008457">
    <property type="entry name" value="Cu-R_CopD_dom"/>
</dbReference>
<keyword evidence="1" id="KW-1133">Transmembrane helix</keyword>
<sequence>MTIAIALHLLAAIIWVGGMFFAHMALRPAANALLEPPLRLPLMRRVFAGFFPWVWASVAILLVTGYWIFLVAFQGKAGLHVHIMSGLGLVMAAIFAYLWFAPYRRLGRAVDAGDIPAAAPHLAMIRRLIATNLVLGLVTSVLGGTGRYLL</sequence>
<dbReference type="OrthoDB" id="8419862at2"/>
<evidence type="ECO:0000259" key="2">
    <source>
        <dbReference type="Pfam" id="PF05425"/>
    </source>
</evidence>
<name>A0A369CK55_9GAMM</name>
<gene>
    <name evidence="3" type="ORF">DFQ59_101365</name>
</gene>
<dbReference type="RefSeq" id="WP_114277947.1">
    <property type="nucleotide sequence ID" value="NZ_QPJY01000001.1"/>
</dbReference>
<protein>
    <submittedName>
        <fullName evidence="3">Putative membrane protein</fullName>
    </submittedName>
</protein>